<sequence length="50" mass="5546">MTATTVNSYRYYRTANGRDSLDRTIGLQAPSPLRCGAIWHAKGLNEKGFS</sequence>
<organism evidence="1 2">
    <name type="scientific">Pseudomonas soli</name>
    <dbReference type="NCBI Taxonomy" id="1306993"/>
    <lineage>
        <taxon>Bacteria</taxon>
        <taxon>Pseudomonadati</taxon>
        <taxon>Pseudomonadota</taxon>
        <taxon>Gammaproteobacteria</taxon>
        <taxon>Pseudomonadales</taxon>
        <taxon>Pseudomonadaceae</taxon>
        <taxon>Pseudomonas</taxon>
    </lineage>
</organism>
<name>A0A1H9AAV6_9PSED</name>
<protein>
    <submittedName>
        <fullName evidence="1">Uncharacterized protein</fullName>
    </submittedName>
</protein>
<gene>
    <name evidence="1" type="ORF">SAMN05216230_101354</name>
</gene>
<dbReference type="EMBL" id="FOEQ01000001">
    <property type="protein sequence ID" value="SEP73800.1"/>
    <property type="molecule type" value="Genomic_DNA"/>
</dbReference>
<accession>A0A1H9AAV6</accession>
<proteinExistence type="predicted"/>
<dbReference type="Proteomes" id="UP000199221">
    <property type="component" value="Unassembled WGS sequence"/>
</dbReference>
<evidence type="ECO:0000313" key="2">
    <source>
        <dbReference type="Proteomes" id="UP000199221"/>
    </source>
</evidence>
<evidence type="ECO:0000313" key="1">
    <source>
        <dbReference type="EMBL" id="SEP73800.1"/>
    </source>
</evidence>
<dbReference type="AlphaFoldDB" id="A0A1H9AAV6"/>
<reference evidence="1 2" key="1">
    <citation type="submission" date="2016-10" db="EMBL/GenBank/DDBJ databases">
        <authorList>
            <person name="de Groot N.N."/>
        </authorList>
    </citation>
    <scope>NUCLEOTIDE SEQUENCE [LARGE SCALE GENOMIC DNA]</scope>
    <source>
        <strain evidence="1 2">LMG 27941</strain>
    </source>
</reference>